<reference evidence="1 2" key="1">
    <citation type="submission" date="2017-05" db="EMBL/GenBank/DDBJ databases">
        <title>Full genome sequence of Pseudorhodoplanes sinuspersici.</title>
        <authorList>
            <person name="Dastgheib S.M.M."/>
            <person name="Shavandi M."/>
            <person name="Tirandaz H."/>
        </authorList>
    </citation>
    <scope>NUCLEOTIDE SEQUENCE [LARGE SCALE GENOMIC DNA]</scope>
    <source>
        <strain evidence="1 2">RIPI110</strain>
    </source>
</reference>
<evidence type="ECO:0000313" key="2">
    <source>
        <dbReference type="Proteomes" id="UP000194137"/>
    </source>
</evidence>
<evidence type="ECO:0000313" key="1">
    <source>
        <dbReference type="EMBL" id="ARQ02912.1"/>
    </source>
</evidence>
<gene>
    <name evidence="1" type="ORF">CAK95_11965</name>
</gene>
<dbReference type="OrthoDB" id="512336at2"/>
<protein>
    <recommendedName>
        <fullName evidence="3">DUF1579 domain-containing protein</fullName>
    </recommendedName>
</protein>
<dbReference type="Proteomes" id="UP000194137">
    <property type="component" value="Chromosome"/>
</dbReference>
<name>A0A1W6ZZV1_9HYPH</name>
<dbReference type="STRING" id="1235591.CAK95_11965"/>
<evidence type="ECO:0008006" key="3">
    <source>
        <dbReference type="Google" id="ProtNLM"/>
    </source>
</evidence>
<proteinExistence type="predicted"/>
<dbReference type="Pfam" id="PF07617">
    <property type="entry name" value="DUF1579"/>
    <property type="match status" value="1"/>
</dbReference>
<dbReference type="KEGG" id="psin:CAK95_11965"/>
<dbReference type="EMBL" id="CP021112">
    <property type="protein sequence ID" value="ARQ02912.1"/>
    <property type="molecule type" value="Genomic_DNA"/>
</dbReference>
<dbReference type="AlphaFoldDB" id="A0A1W6ZZV1"/>
<keyword evidence="2" id="KW-1185">Reference proteome</keyword>
<sequence length="160" mass="17917">MMAKPQQEHEWLQQLVGEWDFEGECMMGPDQPPMKNTGTCTTRSLGGLWFLSEGSGEMPGGGMMNSIITLGYDPQKQRYVGSFIASMMTHMWLYEGTLDASGKVLTLDTEGPSMSGDGTMTTYQDIVTIESKDHWVLSSQAKGPDGQWMKFMTAHYRRKK</sequence>
<accession>A0A1W6ZZV1</accession>
<dbReference type="InterPro" id="IPR011473">
    <property type="entry name" value="DUF1579"/>
</dbReference>
<organism evidence="1 2">
    <name type="scientific">Pseudorhodoplanes sinuspersici</name>
    <dbReference type="NCBI Taxonomy" id="1235591"/>
    <lineage>
        <taxon>Bacteria</taxon>
        <taxon>Pseudomonadati</taxon>
        <taxon>Pseudomonadota</taxon>
        <taxon>Alphaproteobacteria</taxon>
        <taxon>Hyphomicrobiales</taxon>
        <taxon>Pseudorhodoplanes</taxon>
    </lineage>
</organism>